<name>A0ACB8P019_CITSI</name>
<organism evidence="1 2">
    <name type="scientific">Citrus sinensis</name>
    <name type="common">Sweet orange</name>
    <name type="synonym">Citrus aurantium var. sinensis</name>
    <dbReference type="NCBI Taxonomy" id="2711"/>
    <lineage>
        <taxon>Eukaryota</taxon>
        <taxon>Viridiplantae</taxon>
        <taxon>Streptophyta</taxon>
        <taxon>Embryophyta</taxon>
        <taxon>Tracheophyta</taxon>
        <taxon>Spermatophyta</taxon>
        <taxon>Magnoliopsida</taxon>
        <taxon>eudicotyledons</taxon>
        <taxon>Gunneridae</taxon>
        <taxon>Pentapetalae</taxon>
        <taxon>rosids</taxon>
        <taxon>malvids</taxon>
        <taxon>Sapindales</taxon>
        <taxon>Rutaceae</taxon>
        <taxon>Aurantioideae</taxon>
        <taxon>Citrus</taxon>
    </lineage>
</organism>
<sequence length="462" mass="51116">MVRMRTYPAATVLFLFFLTFSRLLHFISSKPTGLSFRLIPRDSPESPLYPGNLTGLERIERMIKFSDFRAAYLESSSTPSATVDAERIVFTLLREGFYYIVQVGIGSPPLNVFLLMDTGGGLIWTQCQPCKNCYRQQFPIYNSVASSTYRKLPCDHPLCQGDNNLYKCVDQQCVYSVGYGGGGTTKGVASFESFRFATDSSSATTVDNIIFGCSNDNQNIQFASRGVISGILGLSSSPDSIVMQLSDVVDKRFSYCLVPFTDALMAPSIVKFGNDIPPLSGTVQATTFVPPPGSFYYHLSLIDISVGTRRLGFAPDTFRVRPDGQGGCIIDSGVIIPKIDQTTVGRNAYRAVMGAFQNYYDALKLERIGRVPEGLQLCYTNPPGFNNFASFTYHFDGASYDIEGKFVNLFNVDQGYFCVALQPGNGRTILGAWHQQNKRLIYNSRINALQFYTDTCSNDTPP</sequence>
<proteinExistence type="predicted"/>
<comment type="caution">
    <text evidence="1">The sequence shown here is derived from an EMBL/GenBank/DDBJ whole genome shotgun (WGS) entry which is preliminary data.</text>
</comment>
<accession>A0ACB8P019</accession>
<gene>
    <name evidence="1" type="ORF">KPL71_001772</name>
</gene>
<protein>
    <submittedName>
        <fullName evidence="1">Peptidase A1 domain-containing protein</fullName>
    </submittedName>
</protein>
<dbReference type="Proteomes" id="UP000829398">
    <property type="component" value="Chromosome 1"/>
</dbReference>
<evidence type="ECO:0000313" key="1">
    <source>
        <dbReference type="EMBL" id="KAH9803456.1"/>
    </source>
</evidence>
<dbReference type="EMBL" id="CM039170">
    <property type="protein sequence ID" value="KAH9803456.1"/>
    <property type="molecule type" value="Genomic_DNA"/>
</dbReference>
<evidence type="ECO:0000313" key="2">
    <source>
        <dbReference type="Proteomes" id="UP000829398"/>
    </source>
</evidence>
<reference evidence="2" key="1">
    <citation type="journal article" date="2023" name="Hortic. Res.">
        <title>A chromosome-level phased genome enabling allele-level studies in sweet orange: a case study on citrus Huanglongbing tolerance.</title>
        <authorList>
            <person name="Wu B."/>
            <person name="Yu Q."/>
            <person name="Deng Z."/>
            <person name="Duan Y."/>
            <person name="Luo F."/>
            <person name="Gmitter F. Jr."/>
        </authorList>
    </citation>
    <scope>NUCLEOTIDE SEQUENCE [LARGE SCALE GENOMIC DNA]</scope>
    <source>
        <strain evidence="2">cv. Valencia</strain>
    </source>
</reference>
<keyword evidence="2" id="KW-1185">Reference proteome</keyword>